<dbReference type="Proteomes" id="UP000006546">
    <property type="component" value="Chromosome"/>
</dbReference>
<organism evidence="3 4">
    <name type="scientific">Treponema brennaborense (strain DSM 12168 / CIP 105900 / DD5/3)</name>
    <dbReference type="NCBI Taxonomy" id="906968"/>
    <lineage>
        <taxon>Bacteria</taxon>
        <taxon>Pseudomonadati</taxon>
        <taxon>Spirochaetota</taxon>
        <taxon>Spirochaetia</taxon>
        <taxon>Spirochaetales</taxon>
        <taxon>Treponemataceae</taxon>
        <taxon>Treponema</taxon>
    </lineage>
</organism>
<dbReference type="PROSITE" id="PS00924">
    <property type="entry name" value="ASP_GLU_RACEMASE_2"/>
    <property type="match status" value="1"/>
</dbReference>
<dbReference type="STRING" id="906968.Trebr_0157"/>
<evidence type="ECO:0000313" key="4">
    <source>
        <dbReference type="Proteomes" id="UP000006546"/>
    </source>
</evidence>
<dbReference type="InterPro" id="IPR015942">
    <property type="entry name" value="Asp/Glu/hydantoin_racemase"/>
</dbReference>
<dbReference type="HOGENOM" id="CLU_055360_1_0_12"/>
<evidence type="ECO:0000313" key="3">
    <source>
        <dbReference type="EMBL" id="AEE15608.1"/>
    </source>
</evidence>
<dbReference type="AlphaFoldDB" id="F4LLD0"/>
<dbReference type="RefSeq" id="WP_013757327.1">
    <property type="nucleotide sequence ID" value="NC_015500.1"/>
</dbReference>
<dbReference type="OrthoDB" id="9803739at2"/>
<dbReference type="EMBL" id="CP002696">
    <property type="protein sequence ID" value="AEE15608.1"/>
    <property type="molecule type" value="Genomic_DNA"/>
</dbReference>
<keyword evidence="4" id="KW-1185">Reference proteome</keyword>
<evidence type="ECO:0000256" key="1">
    <source>
        <dbReference type="ARBA" id="ARBA00007847"/>
    </source>
</evidence>
<name>F4LLD0_TREBD</name>
<evidence type="ECO:0000256" key="2">
    <source>
        <dbReference type="ARBA" id="ARBA00023235"/>
    </source>
</evidence>
<dbReference type="InterPro" id="IPR033134">
    <property type="entry name" value="Asp/Glu_racemase_AS_2"/>
</dbReference>
<reference evidence="4" key="1">
    <citation type="submission" date="2011-04" db="EMBL/GenBank/DDBJ databases">
        <title>The complete genome of Treponema brennaborense DSM 12168.</title>
        <authorList>
            <person name="Lucas S."/>
            <person name="Han J."/>
            <person name="Lapidus A."/>
            <person name="Bruce D."/>
            <person name="Goodwin L."/>
            <person name="Pitluck S."/>
            <person name="Peters L."/>
            <person name="Kyrpides N."/>
            <person name="Mavromatis K."/>
            <person name="Ivanova N."/>
            <person name="Mikhailova N."/>
            <person name="Pagani I."/>
            <person name="Teshima H."/>
            <person name="Detter J.C."/>
            <person name="Tapia R."/>
            <person name="Han C."/>
            <person name="Land M."/>
            <person name="Hauser L."/>
            <person name="Markowitz V."/>
            <person name="Cheng J.-F."/>
            <person name="Hugenholtz P."/>
            <person name="Woyke T."/>
            <person name="Wu D."/>
            <person name="Gronow S."/>
            <person name="Wellnitz S."/>
            <person name="Brambilla E."/>
            <person name="Klenk H.-P."/>
            <person name="Eisen J.A."/>
        </authorList>
    </citation>
    <scope>NUCLEOTIDE SEQUENCE [LARGE SCALE GENOMIC DNA]</scope>
    <source>
        <strain evidence="4">DSM 12168 / CIP 105900 / DD5/3</strain>
    </source>
</reference>
<dbReference type="Gene3D" id="3.40.50.1860">
    <property type="match status" value="2"/>
</dbReference>
<dbReference type="PANTHER" id="PTHR21198:SF7">
    <property type="entry name" value="ASPARTATE-GLUTAMATE RACEMASE FAMILY"/>
    <property type="match status" value="1"/>
</dbReference>
<dbReference type="NCBIfam" id="TIGR00035">
    <property type="entry name" value="asp_race"/>
    <property type="match status" value="1"/>
</dbReference>
<proteinExistence type="inferred from homology"/>
<accession>F4LLD0</accession>
<comment type="similarity">
    <text evidence="1">Belongs to the aspartate/glutamate racemases family.</text>
</comment>
<gene>
    <name evidence="3" type="ordered locus">Trebr_0157</name>
</gene>
<protein>
    <submittedName>
        <fullName evidence="3">Aspartate racemase</fullName>
    </submittedName>
</protein>
<dbReference type="Pfam" id="PF01177">
    <property type="entry name" value="Asp_Glu_race"/>
    <property type="match status" value="1"/>
</dbReference>
<dbReference type="SUPFAM" id="SSF53681">
    <property type="entry name" value="Aspartate/glutamate racemase"/>
    <property type="match status" value="2"/>
</dbReference>
<keyword evidence="2" id="KW-0413">Isomerase</keyword>
<sequence>MKTIGLIGGMSWESTVTYYRIINETVKTRLGGLHSAKLLLYSVDFAELETCLQTGDWQTITEKLTEAALTLQKGGADFILVGTNTMHKVVPHVQSRVAVPIIHIADATAEAIKVRNLTTAGLLGTRFTMSQDFIKTRIAQRGIGVVVPDGTDSAYIDRVIFDELCRGVVSRQSKNGYLAIIDKLAAQGADCVILGCTEIGLLVSQNDTSLPVFDTTLIHAEKAVELALET</sequence>
<dbReference type="PANTHER" id="PTHR21198">
    <property type="entry name" value="GLUTAMATE RACEMASE"/>
    <property type="match status" value="1"/>
</dbReference>
<dbReference type="KEGG" id="tbe:Trebr_0157"/>
<dbReference type="GO" id="GO:0047661">
    <property type="term" value="F:amino-acid racemase activity"/>
    <property type="evidence" value="ECO:0007669"/>
    <property type="project" value="InterPro"/>
</dbReference>
<dbReference type="InterPro" id="IPR004380">
    <property type="entry name" value="Asp_race"/>
</dbReference>
<dbReference type="eggNOG" id="COG1794">
    <property type="taxonomic scope" value="Bacteria"/>
</dbReference>
<dbReference type="InterPro" id="IPR001920">
    <property type="entry name" value="Asp/Glu_race"/>
</dbReference>